<dbReference type="EMBL" id="RJAI01000051">
    <property type="protein sequence ID" value="RNF85637.1"/>
    <property type="molecule type" value="Genomic_DNA"/>
</dbReference>
<evidence type="ECO:0000313" key="2">
    <source>
        <dbReference type="Proteomes" id="UP000278162"/>
    </source>
</evidence>
<accession>A0A3M8SWB1</accession>
<organism evidence="1 2">
    <name type="scientific">Pseudomonas putida</name>
    <name type="common">Arthrobacter siderocapsulatus</name>
    <dbReference type="NCBI Taxonomy" id="303"/>
    <lineage>
        <taxon>Bacteria</taxon>
        <taxon>Pseudomonadati</taxon>
        <taxon>Pseudomonadota</taxon>
        <taxon>Gammaproteobacteria</taxon>
        <taxon>Pseudomonadales</taxon>
        <taxon>Pseudomonadaceae</taxon>
        <taxon>Pseudomonas</taxon>
    </lineage>
</organism>
<dbReference type="AlphaFoldDB" id="A0A3M8SWB1"/>
<protein>
    <submittedName>
        <fullName evidence="1">Uncharacterized protein</fullName>
    </submittedName>
</protein>
<proteinExistence type="predicted"/>
<gene>
    <name evidence="1" type="ORF">EFK07_20875</name>
</gene>
<reference evidence="1 2" key="1">
    <citation type="submission" date="2018-10" db="EMBL/GenBank/DDBJ databases">
        <title>An outbreak of IMP-63 producing strain in France.</title>
        <authorList>
            <person name="Bour M."/>
            <person name="Liapis E."/>
            <person name="Plesiat P."/>
        </authorList>
    </citation>
    <scope>NUCLEOTIDE SEQUENCE [LARGE SCALE GENOMIC DNA]</scope>
    <source>
        <strain evidence="1 2">12917</strain>
    </source>
</reference>
<dbReference type="Proteomes" id="UP000278162">
    <property type="component" value="Unassembled WGS sequence"/>
</dbReference>
<evidence type="ECO:0000313" key="1">
    <source>
        <dbReference type="EMBL" id="RNF85637.1"/>
    </source>
</evidence>
<name>A0A3M8SWB1_PSEPU</name>
<sequence>MCAGIELHARDWIVGKASVYAGGGLRAGAESWTEPSCAPLAWPRVQVQIVGEASVLVAAGMQLQAQIVDEASV</sequence>
<comment type="caution">
    <text evidence="1">The sequence shown here is derived from an EMBL/GenBank/DDBJ whole genome shotgun (WGS) entry which is preliminary data.</text>
</comment>